<dbReference type="InterPro" id="IPR036412">
    <property type="entry name" value="HAD-like_sf"/>
</dbReference>
<dbReference type="PANTHER" id="PTHR46193">
    <property type="entry name" value="6-PHOSPHOGLUCONATE PHOSPHATASE"/>
    <property type="match status" value="1"/>
</dbReference>
<dbReference type="InterPro" id="IPR023214">
    <property type="entry name" value="HAD_sf"/>
</dbReference>
<gene>
    <name evidence="5" type="ORF">EV132_106246</name>
</gene>
<dbReference type="NCBIfam" id="TIGR01509">
    <property type="entry name" value="HAD-SF-IA-v3"/>
    <property type="match status" value="1"/>
</dbReference>
<comment type="cofactor">
    <cofactor evidence="1">
        <name>Mg(2+)</name>
        <dbReference type="ChEBI" id="CHEBI:18420"/>
    </cofactor>
</comment>
<organism evidence="5 6">
    <name type="scientific">Rhizobium sullae</name>
    <name type="common">Rhizobium hedysari</name>
    <dbReference type="NCBI Taxonomy" id="50338"/>
    <lineage>
        <taxon>Bacteria</taxon>
        <taxon>Pseudomonadati</taxon>
        <taxon>Pseudomonadota</taxon>
        <taxon>Alphaproteobacteria</taxon>
        <taxon>Hyphomicrobiales</taxon>
        <taxon>Rhizobiaceae</taxon>
        <taxon>Rhizobium/Agrobacterium group</taxon>
        <taxon>Rhizobium</taxon>
    </lineage>
</organism>
<evidence type="ECO:0000313" key="5">
    <source>
        <dbReference type="EMBL" id="TCU15903.1"/>
    </source>
</evidence>
<dbReference type="GO" id="GO:0046872">
    <property type="term" value="F:metal ion binding"/>
    <property type="evidence" value="ECO:0007669"/>
    <property type="project" value="UniProtKB-KW"/>
</dbReference>
<dbReference type="CDD" id="cd07526">
    <property type="entry name" value="HAD_BPGM_like"/>
    <property type="match status" value="1"/>
</dbReference>
<dbReference type="Gene3D" id="1.10.150.240">
    <property type="entry name" value="Putative phosphatase, domain 2"/>
    <property type="match status" value="1"/>
</dbReference>
<proteinExistence type="inferred from homology"/>
<dbReference type="InterPro" id="IPR051600">
    <property type="entry name" value="Beta-PGM-like"/>
</dbReference>
<dbReference type="InterPro" id="IPR023198">
    <property type="entry name" value="PGP-like_dom2"/>
</dbReference>
<dbReference type="AlphaFoldDB" id="A0A4R3Q418"/>
<evidence type="ECO:0000313" key="6">
    <source>
        <dbReference type="Proteomes" id="UP000294576"/>
    </source>
</evidence>
<keyword evidence="3" id="KW-0479">Metal-binding</keyword>
<reference evidence="5 6" key="1">
    <citation type="submission" date="2019-03" db="EMBL/GenBank/DDBJ databases">
        <title>Genomic Encyclopedia of Type Strains, Phase IV (KMG-V): Genome sequencing to study the core and pangenomes of soil and plant-associated prokaryotes.</title>
        <authorList>
            <person name="Whitman W."/>
        </authorList>
    </citation>
    <scope>NUCLEOTIDE SEQUENCE [LARGE SCALE GENOMIC DNA]</scope>
    <source>
        <strain evidence="5 6">Hc14</strain>
    </source>
</reference>
<evidence type="ECO:0000256" key="2">
    <source>
        <dbReference type="ARBA" id="ARBA00006171"/>
    </source>
</evidence>
<accession>A0A4R3Q418</accession>
<dbReference type="SFLD" id="SFLDG01135">
    <property type="entry name" value="C1.5.6:_HAD__Beta-PGM__Phospha"/>
    <property type="match status" value="1"/>
</dbReference>
<comment type="similarity">
    <text evidence="2">Belongs to the HAD-like hydrolase superfamily. CbbY/CbbZ/Gph/YieH family.</text>
</comment>
<evidence type="ECO:0000256" key="1">
    <source>
        <dbReference type="ARBA" id="ARBA00001946"/>
    </source>
</evidence>
<dbReference type="EMBL" id="SMBH01000006">
    <property type="protein sequence ID" value="TCU15903.1"/>
    <property type="molecule type" value="Genomic_DNA"/>
</dbReference>
<protein>
    <submittedName>
        <fullName evidence="5">HAD superfamily hydrolase (TIGR01509 family)</fullName>
    </submittedName>
</protein>
<dbReference type="Pfam" id="PF13419">
    <property type="entry name" value="HAD_2"/>
    <property type="match status" value="1"/>
</dbReference>
<dbReference type="InterPro" id="IPR006439">
    <property type="entry name" value="HAD-SF_hydro_IA"/>
</dbReference>
<dbReference type="Proteomes" id="UP000294576">
    <property type="component" value="Unassembled WGS sequence"/>
</dbReference>
<keyword evidence="5" id="KW-0378">Hydrolase</keyword>
<name>A0A4R3Q418_RHISU</name>
<dbReference type="InterPro" id="IPR041492">
    <property type="entry name" value="HAD_2"/>
</dbReference>
<keyword evidence="4" id="KW-0460">Magnesium</keyword>
<dbReference type="SUPFAM" id="SSF56784">
    <property type="entry name" value="HAD-like"/>
    <property type="match status" value="1"/>
</dbReference>
<dbReference type="Gene3D" id="3.40.50.1000">
    <property type="entry name" value="HAD superfamily/HAD-like"/>
    <property type="match status" value="1"/>
</dbReference>
<dbReference type="PANTHER" id="PTHR46193:SF10">
    <property type="entry name" value="6-PHOSPHOGLUCONATE PHOSPHATASE"/>
    <property type="match status" value="1"/>
</dbReference>
<dbReference type="SFLD" id="SFLDG01129">
    <property type="entry name" value="C1.5:_HAD__Beta-PGM__Phosphata"/>
    <property type="match status" value="1"/>
</dbReference>
<evidence type="ECO:0000256" key="3">
    <source>
        <dbReference type="ARBA" id="ARBA00022723"/>
    </source>
</evidence>
<evidence type="ECO:0000256" key="4">
    <source>
        <dbReference type="ARBA" id="ARBA00022842"/>
    </source>
</evidence>
<dbReference type="SFLD" id="SFLDS00003">
    <property type="entry name" value="Haloacid_Dehalogenase"/>
    <property type="match status" value="1"/>
</dbReference>
<comment type="caution">
    <text evidence="5">The sequence shown here is derived from an EMBL/GenBank/DDBJ whole genome shotgun (WGS) entry which is preliminary data.</text>
</comment>
<sequence>MAANPAAIDPALCMGRDDNASEPNSGWSFMADAETRLVIFDCDGVLVDSEPISVSVLVGAMNDLGIPITEEEVYGRFLGKSLATVIETMKSEYEVHAGEEFLERMRTNLYARFRKELRPIEGIGATIDALGIPCCVASSSQVERIRLSLTVTGLIDKLPNIFSASMVKNGKPAPDLFLHAAREMRVDPKHCVVIEDSPAGIEAAKAAGMTVFAFTGGSHANFAGYRAELDRLTPELVFDAMPDLIHLIQKQKLDGTHP</sequence>
<dbReference type="GO" id="GO:0016787">
    <property type="term" value="F:hydrolase activity"/>
    <property type="evidence" value="ECO:0007669"/>
    <property type="project" value="UniProtKB-KW"/>
</dbReference>